<sequence>MRHSEWNGHHARPRPHHHSSKTTPSLSPPSSISPTPAPSILPVRHGELPKSHWTYVTQPYGDGGECSSSSAATTGSQLHRAAAAIGATTSKPISIRHNDLDCTTGSSSLTSTATFSDNAHRRLIGLPSITTTSTFLEKIFFP</sequence>
<reference evidence="4" key="1">
    <citation type="submission" date="2016-06" db="UniProtKB">
        <authorList>
            <consortium name="WormBaseParasite"/>
        </authorList>
    </citation>
    <scope>IDENTIFICATION</scope>
</reference>
<evidence type="ECO:0000256" key="1">
    <source>
        <dbReference type="SAM" id="MobiDB-lite"/>
    </source>
</evidence>
<feature type="compositionally biased region" description="Basic residues" evidence="1">
    <location>
        <begin position="9"/>
        <end position="20"/>
    </location>
</feature>
<dbReference type="Proteomes" id="UP000271098">
    <property type="component" value="Unassembled WGS sequence"/>
</dbReference>
<protein>
    <submittedName>
        <fullName evidence="2 4">Uncharacterized protein</fullName>
    </submittedName>
</protein>
<reference evidence="2 3" key="2">
    <citation type="submission" date="2018-11" db="EMBL/GenBank/DDBJ databases">
        <authorList>
            <consortium name="Pathogen Informatics"/>
        </authorList>
    </citation>
    <scope>NUCLEOTIDE SEQUENCE [LARGE SCALE GENOMIC DNA]</scope>
</reference>
<feature type="compositionally biased region" description="Low complexity" evidence="1">
    <location>
        <begin position="21"/>
        <end position="42"/>
    </location>
</feature>
<accession>A0A183CWW0</accession>
<evidence type="ECO:0000313" key="2">
    <source>
        <dbReference type="EMBL" id="VDK29100.1"/>
    </source>
</evidence>
<dbReference type="EMBL" id="UYRT01001018">
    <property type="protein sequence ID" value="VDK29100.1"/>
    <property type="molecule type" value="Genomic_DNA"/>
</dbReference>
<organism evidence="4">
    <name type="scientific">Gongylonema pulchrum</name>
    <dbReference type="NCBI Taxonomy" id="637853"/>
    <lineage>
        <taxon>Eukaryota</taxon>
        <taxon>Metazoa</taxon>
        <taxon>Ecdysozoa</taxon>
        <taxon>Nematoda</taxon>
        <taxon>Chromadorea</taxon>
        <taxon>Rhabditida</taxon>
        <taxon>Spirurina</taxon>
        <taxon>Spiruromorpha</taxon>
        <taxon>Spiruroidea</taxon>
        <taxon>Gongylonematidae</taxon>
        <taxon>Gongylonema</taxon>
    </lineage>
</organism>
<proteinExistence type="predicted"/>
<evidence type="ECO:0000313" key="3">
    <source>
        <dbReference type="Proteomes" id="UP000271098"/>
    </source>
</evidence>
<dbReference type="AlphaFoldDB" id="A0A183CWW0"/>
<feature type="region of interest" description="Disordered" evidence="1">
    <location>
        <begin position="1"/>
        <end position="45"/>
    </location>
</feature>
<evidence type="ECO:0000313" key="4">
    <source>
        <dbReference type="WBParaSite" id="GPUH_0000095101-mRNA-1"/>
    </source>
</evidence>
<gene>
    <name evidence="2" type="ORF">GPUH_LOCUS951</name>
</gene>
<dbReference type="WBParaSite" id="GPUH_0000095101-mRNA-1">
    <property type="protein sequence ID" value="GPUH_0000095101-mRNA-1"/>
    <property type="gene ID" value="GPUH_0000095101"/>
</dbReference>
<keyword evidence="3" id="KW-1185">Reference proteome</keyword>
<name>A0A183CWW0_9BILA</name>